<gene>
    <name evidence="2" type="ORF">CLV48_109101</name>
</gene>
<keyword evidence="3" id="KW-1185">Reference proteome</keyword>
<dbReference type="SMART" id="SM00100">
    <property type="entry name" value="cNMP"/>
    <property type="match status" value="1"/>
</dbReference>
<dbReference type="PANTHER" id="PTHR23011:SF28">
    <property type="entry name" value="CYCLIC NUCLEOTIDE-BINDING DOMAIN CONTAINING PROTEIN"/>
    <property type="match status" value="1"/>
</dbReference>
<accession>A0A2P8DZI3</accession>
<reference evidence="2 3" key="1">
    <citation type="submission" date="2018-03" db="EMBL/GenBank/DDBJ databases">
        <title>Genomic Encyclopedia of Archaeal and Bacterial Type Strains, Phase II (KMG-II): from individual species to whole genera.</title>
        <authorList>
            <person name="Goeker M."/>
        </authorList>
    </citation>
    <scope>NUCLEOTIDE SEQUENCE [LARGE SCALE GENOMIC DNA]</scope>
    <source>
        <strain evidence="2 3">DSM 28057</strain>
    </source>
</reference>
<name>A0A2P8DZI3_9BACT</name>
<protein>
    <submittedName>
        <fullName evidence="2">Cyclic nucleotide-binding domain-containing protein</fullName>
    </submittedName>
</protein>
<dbReference type="SUPFAM" id="SSF51206">
    <property type="entry name" value="cAMP-binding domain-like"/>
    <property type="match status" value="1"/>
</dbReference>
<evidence type="ECO:0000313" key="3">
    <source>
        <dbReference type="Proteomes" id="UP000240708"/>
    </source>
</evidence>
<dbReference type="AlphaFoldDB" id="A0A2P8DZI3"/>
<dbReference type="CDD" id="cd00038">
    <property type="entry name" value="CAP_ED"/>
    <property type="match status" value="1"/>
</dbReference>
<evidence type="ECO:0000313" key="2">
    <source>
        <dbReference type="EMBL" id="PSL02632.1"/>
    </source>
</evidence>
<dbReference type="InterPro" id="IPR014710">
    <property type="entry name" value="RmlC-like_jellyroll"/>
</dbReference>
<feature type="domain" description="Cyclic nucleotide-binding" evidence="1">
    <location>
        <begin position="25"/>
        <end position="145"/>
    </location>
</feature>
<dbReference type="InterPro" id="IPR000595">
    <property type="entry name" value="cNMP-bd_dom"/>
</dbReference>
<dbReference type="InterPro" id="IPR018490">
    <property type="entry name" value="cNMP-bd_dom_sf"/>
</dbReference>
<comment type="caution">
    <text evidence="2">The sequence shown here is derived from an EMBL/GenBank/DDBJ whole genome shotgun (WGS) entry which is preliminary data.</text>
</comment>
<organism evidence="2 3">
    <name type="scientific">Cecembia rubra</name>
    <dbReference type="NCBI Taxonomy" id="1485585"/>
    <lineage>
        <taxon>Bacteria</taxon>
        <taxon>Pseudomonadati</taxon>
        <taxon>Bacteroidota</taxon>
        <taxon>Cytophagia</taxon>
        <taxon>Cytophagales</taxon>
        <taxon>Cyclobacteriaceae</taxon>
        <taxon>Cecembia</taxon>
    </lineage>
</organism>
<evidence type="ECO:0000259" key="1">
    <source>
        <dbReference type="PROSITE" id="PS50042"/>
    </source>
</evidence>
<dbReference type="RefSeq" id="WP_106568187.1">
    <property type="nucleotide sequence ID" value="NZ_JAUVYL010000003.1"/>
</dbReference>
<sequence>MINPFSRTFNVGELETFQFLSQVMLFERLKNMEMARFLTALHQRKYTRDEVVFFSGDPSQALYIVKSGRINLTIDIKDNFEIINEVNKGEAFGENTLLENVTRIYTAIVASEEAELLVIPHFAIQEVFDSYPKIKAKMMTSLAEFYNQNNRRLFKSYKTSFGFFNLQEMFDRNKEETR</sequence>
<dbReference type="Proteomes" id="UP000240708">
    <property type="component" value="Unassembled WGS sequence"/>
</dbReference>
<dbReference type="OrthoDB" id="1523752at2"/>
<dbReference type="EMBL" id="PYGF01000009">
    <property type="protein sequence ID" value="PSL02632.1"/>
    <property type="molecule type" value="Genomic_DNA"/>
</dbReference>
<dbReference type="PROSITE" id="PS50042">
    <property type="entry name" value="CNMP_BINDING_3"/>
    <property type="match status" value="1"/>
</dbReference>
<proteinExistence type="predicted"/>
<dbReference type="Gene3D" id="2.60.120.10">
    <property type="entry name" value="Jelly Rolls"/>
    <property type="match status" value="1"/>
</dbReference>
<dbReference type="Pfam" id="PF00027">
    <property type="entry name" value="cNMP_binding"/>
    <property type="match status" value="1"/>
</dbReference>
<dbReference type="PANTHER" id="PTHR23011">
    <property type="entry name" value="CYCLIC NUCLEOTIDE-BINDING DOMAIN CONTAINING PROTEIN"/>
    <property type="match status" value="1"/>
</dbReference>